<dbReference type="InterPro" id="IPR012677">
    <property type="entry name" value="Nucleotide-bd_a/b_plait_sf"/>
</dbReference>
<feature type="compositionally biased region" description="Polar residues" evidence="2">
    <location>
        <begin position="398"/>
        <end position="413"/>
    </location>
</feature>
<evidence type="ECO:0000256" key="2">
    <source>
        <dbReference type="SAM" id="MobiDB-lite"/>
    </source>
</evidence>
<feature type="region of interest" description="Disordered" evidence="2">
    <location>
        <begin position="74"/>
        <end position="108"/>
    </location>
</feature>
<name>A0AA38FR15_TAXCH</name>
<feature type="non-terminal residue" evidence="4">
    <location>
        <position position="583"/>
    </location>
</feature>
<comment type="caution">
    <text evidence="4">The sequence shown here is derived from an EMBL/GenBank/DDBJ whole genome shotgun (WGS) entry which is preliminary data.</text>
</comment>
<dbReference type="GO" id="GO:0003729">
    <property type="term" value="F:mRNA binding"/>
    <property type="evidence" value="ECO:0007669"/>
    <property type="project" value="TreeGrafter"/>
</dbReference>
<dbReference type="EMBL" id="JAHRHJ020000007">
    <property type="protein sequence ID" value="KAH9307928.1"/>
    <property type="molecule type" value="Genomic_DNA"/>
</dbReference>
<dbReference type="GO" id="GO:0005847">
    <property type="term" value="C:mRNA cleavage and polyadenylation specificity factor complex"/>
    <property type="evidence" value="ECO:0007669"/>
    <property type="project" value="TreeGrafter"/>
</dbReference>
<sequence>GNIPYDATEEQLVEICKEVGPVVSFRLVVDRETGKPKGYGFCEYRDEETAASARRNLQGYEVNGRQLRVDYAENAKGVDRNREQDRGGPGLASNLDSQKQPVGAANSIDPSISRPIGLTVATNAAAIMAGALGEPQTATTSQGQTNSGGHDPLTLHLANMSKSQLHEVLFEMKALAQQNQQQARQILVANPQFAKAVFQIEIMLGMVPSQMLPGFRESSNMPSQQTTQTGQPDPVIQSGQQGQAQLHSVHNQIQPGQQTQMQVGQNGQAQNMPIRQLMQTPVVQPPIQVHQPSQSQVSQPLLQSMQTLSQGLQLPVQPTMQLPQNAVLKPQGTPILLGQSQQPTLGNLHPPPLPQQPRPSLQSHQPSGQVQSHPTQSMTFKQSIGLHQPPSRPHFQPGNHSQSTLGISFQKHTQPPFPNLPPPQHPYQIGSGTAAATVSNLGPDAAGQSTGHSNVPTSGGLLSLGAGGAIQGGPSTMQYLSTMSRDVSWAQVPIPTGGSHYPEVASGEGETSDRCGDSPTDLTTSIVPPNIEDGSNRDYGALSGGMITGSLDGLAAASPPYSQGPNQTPVEGMPQPQQSMSQA</sequence>
<dbReference type="PANTHER" id="PTHR45735:SF2">
    <property type="entry name" value="CLEAVAGE STIMULATION FACTOR SUBUNIT 2"/>
    <property type="match status" value="1"/>
</dbReference>
<dbReference type="FunFam" id="3.30.70.330:FF:000378">
    <property type="entry name" value="Cleavage stimulating factor 64"/>
    <property type="match status" value="1"/>
</dbReference>
<dbReference type="SMART" id="SM00360">
    <property type="entry name" value="RRM"/>
    <property type="match status" value="1"/>
</dbReference>
<dbReference type="PROSITE" id="PS50102">
    <property type="entry name" value="RRM"/>
    <property type="match status" value="1"/>
</dbReference>
<dbReference type="Pfam" id="PF14327">
    <property type="entry name" value="CSTF2_hinge"/>
    <property type="match status" value="1"/>
</dbReference>
<dbReference type="InterPro" id="IPR025742">
    <property type="entry name" value="CSTF2_hinge"/>
</dbReference>
<proteinExistence type="predicted"/>
<evidence type="ECO:0000259" key="3">
    <source>
        <dbReference type="PROSITE" id="PS50102"/>
    </source>
</evidence>
<dbReference type="OMA" id="PGQQTQM"/>
<evidence type="ECO:0000256" key="1">
    <source>
        <dbReference type="PROSITE-ProRule" id="PRU00176"/>
    </source>
</evidence>
<dbReference type="InterPro" id="IPR000504">
    <property type="entry name" value="RRM_dom"/>
</dbReference>
<gene>
    <name evidence="4" type="ORF">KI387_035839</name>
</gene>
<dbReference type="Pfam" id="PF00076">
    <property type="entry name" value="RRM_1"/>
    <property type="match status" value="1"/>
</dbReference>
<dbReference type="AlphaFoldDB" id="A0AA38FR15"/>
<feature type="non-terminal residue" evidence="4">
    <location>
        <position position="1"/>
    </location>
</feature>
<evidence type="ECO:0000313" key="5">
    <source>
        <dbReference type="Proteomes" id="UP000824469"/>
    </source>
</evidence>
<feature type="domain" description="RRM" evidence="3">
    <location>
        <begin position="1"/>
        <end position="74"/>
    </location>
</feature>
<dbReference type="CDD" id="cd12398">
    <property type="entry name" value="RRM_CSTF2_RNA15_like"/>
    <property type="match status" value="1"/>
</dbReference>
<feature type="region of interest" description="Disordered" evidence="2">
    <location>
        <begin position="213"/>
        <end position="249"/>
    </location>
</feature>
<feature type="region of interest" description="Disordered" evidence="2">
    <location>
        <begin position="504"/>
        <end position="583"/>
    </location>
</feature>
<accession>A0AA38FR15</accession>
<organism evidence="4 5">
    <name type="scientific">Taxus chinensis</name>
    <name type="common">Chinese yew</name>
    <name type="synonym">Taxus wallichiana var. chinensis</name>
    <dbReference type="NCBI Taxonomy" id="29808"/>
    <lineage>
        <taxon>Eukaryota</taxon>
        <taxon>Viridiplantae</taxon>
        <taxon>Streptophyta</taxon>
        <taxon>Embryophyta</taxon>
        <taxon>Tracheophyta</taxon>
        <taxon>Spermatophyta</taxon>
        <taxon>Pinopsida</taxon>
        <taxon>Pinidae</taxon>
        <taxon>Conifers II</taxon>
        <taxon>Cupressales</taxon>
        <taxon>Taxaceae</taxon>
        <taxon>Taxus</taxon>
    </lineage>
</organism>
<dbReference type="Gene3D" id="1.25.40.630">
    <property type="match status" value="1"/>
</dbReference>
<dbReference type="Gene3D" id="3.30.70.330">
    <property type="match status" value="1"/>
</dbReference>
<feature type="compositionally biased region" description="Polar residues" evidence="2">
    <location>
        <begin position="217"/>
        <end position="249"/>
    </location>
</feature>
<keyword evidence="1" id="KW-0694">RNA-binding</keyword>
<dbReference type="SUPFAM" id="SSF54928">
    <property type="entry name" value="RNA-binding domain, RBD"/>
    <property type="match status" value="1"/>
</dbReference>
<feature type="compositionally biased region" description="Basic and acidic residues" evidence="2">
    <location>
        <begin position="74"/>
        <end position="86"/>
    </location>
</feature>
<dbReference type="Proteomes" id="UP000824469">
    <property type="component" value="Unassembled WGS sequence"/>
</dbReference>
<dbReference type="PANTHER" id="PTHR45735">
    <property type="entry name" value="CLEAVAGE STIMULATION FACTOR SUBUNIT 2"/>
    <property type="match status" value="1"/>
</dbReference>
<feature type="compositionally biased region" description="Polar residues" evidence="2">
    <location>
        <begin position="560"/>
        <end position="583"/>
    </location>
</feature>
<feature type="region of interest" description="Disordered" evidence="2">
    <location>
        <begin position="335"/>
        <end position="431"/>
    </location>
</feature>
<feature type="compositionally biased region" description="Low complexity" evidence="2">
    <location>
        <begin position="358"/>
        <end position="367"/>
    </location>
</feature>
<protein>
    <recommendedName>
        <fullName evidence="3">RRM domain-containing protein</fullName>
    </recommendedName>
</protein>
<feature type="compositionally biased region" description="Polar residues" evidence="2">
    <location>
        <begin position="368"/>
        <end position="382"/>
    </location>
</feature>
<feature type="compositionally biased region" description="Pro residues" evidence="2">
    <location>
        <begin position="415"/>
        <end position="425"/>
    </location>
</feature>
<reference evidence="4 5" key="1">
    <citation type="journal article" date="2021" name="Nat. Plants">
        <title>The Taxus genome provides insights into paclitaxel biosynthesis.</title>
        <authorList>
            <person name="Xiong X."/>
            <person name="Gou J."/>
            <person name="Liao Q."/>
            <person name="Li Y."/>
            <person name="Zhou Q."/>
            <person name="Bi G."/>
            <person name="Li C."/>
            <person name="Du R."/>
            <person name="Wang X."/>
            <person name="Sun T."/>
            <person name="Guo L."/>
            <person name="Liang H."/>
            <person name="Lu P."/>
            <person name="Wu Y."/>
            <person name="Zhang Z."/>
            <person name="Ro D.K."/>
            <person name="Shang Y."/>
            <person name="Huang S."/>
            <person name="Yan J."/>
        </authorList>
    </citation>
    <scope>NUCLEOTIDE SEQUENCE [LARGE SCALE GENOMIC DNA]</scope>
    <source>
        <strain evidence="4">Ta-2019</strain>
    </source>
</reference>
<dbReference type="InterPro" id="IPR035979">
    <property type="entry name" value="RBD_domain_sf"/>
</dbReference>
<evidence type="ECO:0000313" key="4">
    <source>
        <dbReference type="EMBL" id="KAH9307928.1"/>
    </source>
</evidence>
<keyword evidence="5" id="KW-1185">Reference proteome</keyword>